<dbReference type="InterPro" id="IPR012347">
    <property type="entry name" value="Ferritin-like"/>
</dbReference>
<dbReference type="Pfam" id="PF21349">
    <property type="entry name" value="RUBY_RBDX"/>
    <property type="match status" value="1"/>
</dbReference>
<keyword evidence="2" id="KW-0249">Electron transport</keyword>
<evidence type="ECO:0000256" key="2">
    <source>
        <dbReference type="ARBA" id="ARBA00022982"/>
    </source>
</evidence>
<evidence type="ECO:0000313" key="5">
    <source>
        <dbReference type="Proteomes" id="UP000306416"/>
    </source>
</evidence>
<dbReference type="Pfam" id="PF02915">
    <property type="entry name" value="Rubrerythrin"/>
    <property type="match status" value="1"/>
</dbReference>
<dbReference type="PANTHER" id="PTHR33746:SF4">
    <property type="entry name" value="RUBRERYTHRIN"/>
    <property type="match status" value="1"/>
</dbReference>
<dbReference type="Gene3D" id="1.20.1260.10">
    <property type="match status" value="1"/>
</dbReference>
<keyword evidence="1" id="KW-0813">Transport</keyword>
<gene>
    <name evidence="4" type="ORF">E4633_12220</name>
</gene>
<dbReference type="SUPFAM" id="SSF57802">
    <property type="entry name" value="Rubredoxin-like"/>
    <property type="match status" value="1"/>
</dbReference>
<dbReference type="InterPro" id="IPR003251">
    <property type="entry name" value="Rr_diiron-bd_dom"/>
</dbReference>
<feature type="domain" description="Ferritin-like diiron" evidence="3">
    <location>
        <begin position="1"/>
        <end position="127"/>
    </location>
</feature>
<dbReference type="InterPro" id="IPR009078">
    <property type="entry name" value="Ferritin-like_SF"/>
</dbReference>
<dbReference type="InterPro" id="IPR052753">
    <property type="entry name" value="Rbr2/Nigerythrin"/>
</dbReference>
<dbReference type="SUPFAM" id="SSF47240">
    <property type="entry name" value="Ferritin-like"/>
    <property type="match status" value="1"/>
</dbReference>
<organism evidence="4 5">
    <name type="scientific">Geomonas terrae</name>
    <dbReference type="NCBI Taxonomy" id="2562681"/>
    <lineage>
        <taxon>Bacteria</taxon>
        <taxon>Pseudomonadati</taxon>
        <taxon>Thermodesulfobacteriota</taxon>
        <taxon>Desulfuromonadia</taxon>
        <taxon>Geobacterales</taxon>
        <taxon>Geobacteraceae</taxon>
        <taxon>Geomonas</taxon>
    </lineage>
</organism>
<dbReference type="PROSITE" id="PS50905">
    <property type="entry name" value="FERRITIN_LIKE"/>
    <property type="match status" value="1"/>
</dbReference>
<comment type="caution">
    <text evidence="4">The sequence shown here is derived from an EMBL/GenBank/DDBJ whole genome shotgun (WGS) entry which is preliminary data.</text>
</comment>
<dbReference type="AlphaFoldDB" id="A0A4S1CCI9"/>
<proteinExistence type="predicted"/>
<keyword evidence="5" id="KW-1185">Reference proteome</keyword>
<dbReference type="GO" id="GO:0016491">
    <property type="term" value="F:oxidoreductase activity"/>
    <property type="evidence" value="ECO:0007669"/>
    <property type="project" value="InterPro"/>
</dbReference>
<name>A0A4S1CCI9_9BACT</name>
<dbReference type="Proteomes" id="UP000306416">
    <property type="component" value="Unassembled WGS sequence"/>
</dbReference>
<dbReference type="PANTHER" id="PTHR33746">
    <property type="entry name" value="RUBRERYTHRIN"/>
    <property type="match status" value="1"/>
</dbReference>
<dbReference type="GO" id="GO:0046872">
    <property type="term" value="F:metal ion binding"/>
    <property type="evidence" value="ECO:0007669"/>
    <property type="project" value="InterPro"/>
</dbReference>
<evidence type="ECO:0000313" key="4">
    <source>
        <dbReference type="EMBL" id="TGU71108.1"/>
    </source>
</evidence>
<dbReference type="Gene3D" id="2.20.28.10">
    <property type="match status" value="1"/>
</dbReference>
<dbReference type="CDD" id="cd01041">
    <property type="entry name" value="Rubrerythrin"/>
    <property type="match status" value="1"/>
</dbReference>
<reference evidence="4 5" key="1">
    <citation type="submission" date="2019-04" db="EMBL/GenBank/DDBJ databases">
        <title>Geobacter oryzae sp. nov., ferric-reducing bacteria isolated from paddy soil.</title>
        <authorList>
            <person name="Xu Z."/>
            <person name="Masuda Y."/>
            <person name="Itoh H."/>
            <person name="Senoo K."/>
        </authorList>
    </citation>
    <scope>NUCLEOTIDE SEQUENCE [LARGE SCALE GENOMIC DNA]</scope>
    <source>
        <strain evidence="4 5">Red111</strain>
    </source>
</reference>
<sequence length="166" mass="18200">MSTKENLAEAFAGESQANRKYLAFAAKAEAEGLQQVAKLFRAAAHAETVHAHAHLRAMGGIKGTVENLKEAIEGEGFEFQQMYPPFLEQAKNEGDRAAENSFKFALAVEEIHHDLYQQALAAVQNGVDLADRPIYVCEVCGNTVYDEAPDKCAICLVPKEKFSRIA</sequence>
<dbReference type="EMBL" id="SRSC01000003">
    <property type="protein sequence ID" value="TGU71108.1"/>
    <property type="molecule type" value="Genomic_DNA"/>
</dbReference>
<dbReference type="InterPro" id="IPR009040">
    <property type="entry name" value="Ferritin-like_diiron"/>
</dbReference>
<dbReference type="InterPro" id="IPR048574">
    <property type="entry name" value="RUBY_RBDX"/>
</dbReference>
<accession>A0A4S1CCI9</accession>
<protein>
    <submittedName>
        <fullName evidence="4">Rubrerythrin family protein</fullName>
    </submittedName>
</protein>
<dbReference type="RefSeq" id="WP_135870547.1">
    <property type="nucleotide sequence ID" value="NZ_SRSC01000003.1"/>
</dbReference>
<evidence type="ECO:0000259" key="3">
    <source>
        <dbReference type="PROSITE" id="PS50905"/>
    </source>
</evidence>
<evidence type="ECO:0000256" key="1">
    <source>
        <dbReference type="ARBA" id="ARBA00022448"/>
    </source>
</evidence>